<gene>
    <name evidence="1" type="ORF">RPERSI_LOCUS36831</name>
</gene>
<sequence>PSLLSTTFIRRSNPITIIAWVLDYDVYARPNKLYVQLWTNLKIPSWSSIELVEEQQQIIIGCDPDESYRVFKIVISTIDIDEGWYEFTVRIKREDWEGWRWISANEGQNAKIFISKTENNTGPREDLNRSIFYERIDEKKVRYSLQGDVDCWC</sequence>
<feature type="non-terminal residue" evidence="1">
    <location>
        <position position="1"/>
    </location>
</feature>
<comment type="caution">
    <text evidence="1">The sequence shown here is derived from an EMBL/GenBank/DDBJ whole genome shotgun (WGS) entry which is preliminary data.</text>
</comment>
<dbReference type="Proteomes" id="UP000789920">
    <property type="component" value="Unassembled WGS sequence"/>
</dbReference>
<keyword evidence="2" id="KW-1185">Reference proteome</keyword>
<proteinExistence type="predicted"/>
<accession>A0ACA9SXY2</accession>
<protein>
    <submittedName>
        <fullName evidence="1">3814_t:CDS:1</fullName>
    </submittedName>
</protein>
<evidence type="ECO:0000313" key="2">
    <source>
        <dbReference type="Proteomes" id="UP000789920"/>
    </source>
</evidence>
<dbReference type="EMBL" id="CAJVQC010179262">
    <property type="protein sequence ID" value="CAG8851973.1"/>
    <property type="molecule type" value="Genomic_DNA"/>
</dbReference>
<evidence type="ECO:0000313" key="1">
    <source>
        <dbReference type="EMBL" id="CAG8851973.1"/>
    </source>
</evidence>
<reference evidence="1" key="1">
    <citation type="submission" date="2021-06" db="EMBL/GenBank/DDBJ databases">
        <authorList>
            <person name="Kallberg Y."/>
            <person name="Tangrot J."/>
            <person name="Rosling A."/>
        </authorList>
    </citation>
    <scope>NUCLEOTIDE SEQUENCE</scope>
    <source>
        <strain evidence="1">MA461A</strain>
    </source>
</reference>
<feature type="non-terminal residue" evidence="1">
    <location>
        <position position="153"/>
    </location>
</feature>
<organism evidence="1 2">
    <name type="scientific">Racocetra persica</name>
    <dbReference type="NCBI Taxonomy" id="160502"/>
    <lineage>
        <taxon>Eukaryota</taxon>
        <taxon>Fungi</taxon>
        <taxon>Fungi incertae sedis</taxon>
        <taxon>Mucoromycota</taxon>
        <taxon>Glomeromycotina</taxon>
        <taxon>Glomeromycetes</taxon>
        <taxon>Diversisporales</taxon>
        <taxon>Gigasporaceae</taxon>
        <taxon>Racocetra</taxon>
    </lineage>
</organism>
<name>A0ACA9SXY2_9GLOM</name>